<dbReference type="PANTHER" id="PTHR39321">
    <property type="entry name" value="NICOTINATE-NUCLEOTIDE ADENYLYLTRANSFERASE-RELATED"/>
    <property type="match status" value="1"/>
</dbReference>
<dbReference type="AlphaFoldDB" id="A0A7W7B0A5"/>
<dbReference type="GO" id="GO:0005524">
    <property type="term" value="F:ATP binding"/>
    <property type="evidence" value="ECO:0007669"/>
    <property type="project" value="UniProtKB-KW"/>
</dbReference>
<dbReference type="EMBL" id="JACHNZ010000012">
    <property type="protein sequence ID" value="MBB4631690.1"/>
    <property type="molecule type" value="Genomic_DNA"/>
</dbReference>
<gene>
    <name evidence="11" type="primary">nadD</name>
    <name evidence="13" type="ORF">GGQ98_001304</name>
</gene>
<comment type="similarity">
    <text evidence="3 11">Belongs to the NadD family.</text>
</comment>
<evidence type="ECO:0000256" key="2">
    <source>
        <dbReference type="ARBA" id="ARBA00005019"/>
    </source>
</evidence>
<evidence type="ECO:0000256" key="7">
    <source>
        <dbReference type="ARBA" id="ARBA00022741"/>
    </source>
</evidence>
<name>A0A7W7B0A5_9SPHN</name>
<evidence type="ECO:0000256" key="3">
    <source>
        <dbReference type="ARBA" id="ARBA00009014"/>
    </source>
</evidence>
<dbReference type="PANTHER" id="PTHR39321:SF3">
    <property type="entry name" value="PHOSPHOPANTETHEINE ADENYLYLTRANSFERASE"/>
    <property type="match status" value="1"/>
</dbReference>
<comment type="caution">
    <text evidence="13">The sequence shown here is derived from an EMBL/GenBank/DDBJ whole genome shotgun (WGS) entry which is preliminary data.</text>
</comment>
<evidence type="ECO:0000256" key="11">
    <source>
        <dbReference type="HAMAP-Rule" id="MF_00244"/>
    </source>
</evidence>
<proteinExistence type="inferred from homology"/>
<dbReference type="GO" id="GO:0009435">
    <property type="term" value="P:NAD+ biosynthetic process"/>
    <property type="evidence" value="ECO:0007669"/>
    <property type="project" value="UniProtKB-UniRule"/>
</dbReference>
<evidence type="ECO:0000256" key="1">
    <source>
        <dbReference type="ARBA" id="ARBA00002324"/>
    </source>
</evidence>
<keyword evidence="5 11" id="KW-0808">Transferase</keyword>
<keyword evidence="7 11" id="KW-0547">Nucleotide-binding</keyword>
<reference evidence="13 14" key="1">
    <citation type="submission" date="2020-08" db="EMBL/GenBank/DDBJ databases">
        <title>Genomic Encyclopedia of Type Strains, Phase IV (KMG-IV): sequencing the most valuable type-strain genomes for metagenomic binning, comparative biology and taxonomic classification.</title>
        <authorList>
            <person name="Goeker M."/>
        </authorList>
    </citation>
    <scope>NUCLEOTIDE SEQUENCE [LARGE SCALE GENOMIC DNA]</scope>
    <source>
        <strain evidence="13 14">DSM 17328</strain>
    </source>
</reference>
<keyword evidence="6 11" id="KW-0548">Nucleotidyltransferase</keyword>
<keyword evidence="8 11" id="KW-0067">ATP-binding</keyword>
<evidence type="ECO:0000313" key="14">
    <source>
        <dbReference type="Proteomes" id="UP000566324"/>
    </source>
</evidence>
<comment type="function">
    <text evidence="1 11">Catalyzes the reversible adenylation of nicotinate mononucleotide (NaMN) to nicotinic acid adenine dinucleotide (NaAD).</text>
</comment>
<dbReference type="InterPro" id="IPR005248">
    <property type="entry name" value="NadD/NMNAT"/>
</dbReference>
<sequence length="201" mass="22684">MARIGLLGGSFNPAHGGHRHISIEALRRLALDEVWWLVSPQNPLKDKADMAPLAARMASARRTARHPRIRPTDIEASLGTAYTDDTITALKRTFPQHRFIWIMGADNLLQFSRWKRWRDIAREVPIAVMARGDYIGRARRAPAMAWLRRHVRGEARAKHWAEWELPAIVILSIPLDPSSATAIRTRDPGWASRIGATNPKG</sequence>
<dbReference type="Gene3D" id="3.40.50.620">
    <property type="entry name" value="HUPs"/>
    <property type="match status" value="1"/>
</dbReference>
<dbReference type="NCBIfam" id="NF000843">
    <property type="entry name" value="PRK00071.2-2"/>
    <property type="match status" value="1"/>
</dbReference>
<comment type="catalytic activity">
    <reaction evidence="10 11">
        <text>nicotinate beta-D-ribonucleotide + ATP + H(+) = deamido-NAD(+) + diphosphate</text>
        <dbReference type="Rhea" id="RHEA:22860"/>
        <dbReference type="ChEBI" id="CHEBI:15378"/>
        <dbReference type="ChEBI" id="CHEBI:30616"/>
        <dbReference type="ChEBI" id="CHEBI:33019"/>
        <dbReference type="ChEBI" id="CHEBI:57502"/>
        <dbReference type="ChEBI" id="CHEBI:58437"/>
        <dbReference type="EC" id="2.7.7.18"/>
    </reaction>
</comment>
<dbReference type="Proteomes" id="UP000566324">
    <property type="component" value="Unassembled WGS sequence"/>
</dbReference>
<comment type="pathway">
    <text evidence="2 11">Cofactor biosynthesis; NAD(+) biosynthesis; deamido-NAD(+) from nicotinate D-ribonucleotide: step 1/1.</text>
</comment>
<dbReference type="RefSeq" id="WP_184066836.1">
    <property type="nucleotide sequence ID" value="NZ_JACHNZ010000012.1"/>
</dbReference>
<accession>A0A7W7B0A5</accession>
<organism evidence="13 14">
    <name type="scientific">Sphingosinicella soli</name>
    <dbReference type="NCBI Taxonomy" id="333708"/>
    <lineage>
        <taxon>Bacteria</taxon>
        <taxon>Pseudomonadati</taxon>
        <taxon>Pseudomonadota</taxon>
        <taxon>Alphaproteobacteria</taxon>
        <taxon>Sphingomonadales</taxon>
        <taxon>Sphingosinicellaceae</taxon>
        <taxon>Sphingosinicella</taxon>
    </lineage>
</organism>
<dbReference type="UniPathway" id="UPA00253">
    <property type="reaction ID" value="UER00332"/>
</dbReference>
<evidence type="ECO:0000256" key="4">
    <source>
        <dbReference type="ARBA" id="ARBA00022642"/>
    </source>
</evidence>
<keyword evidence="9 11" id="KW-0520">NAD</keyword>
<evidence type="ECO:0000313" key="13">
    <source>
        <dbReference type="EMBL" id="MBB4631690.1"/>
    </source>
</evidence>
<keyword evidence="4 11" id="KW-0662">Pyridine nucleotide biosynthesis</keyword>
<protein>
    <recommendedName>
        <fullName evidence="11">Probable nicotinate-nucleotide adenylyltransferase</fullName>
        <ecNumber evidence="11">2.7.7.18</ecNumber>
    </recommendedName>
    <alternativeName>
        <fullName evidence="11">Deamido-NAD(+) diphosphorylase</fullName>
    </alternativeName>
    <alternativeName>
        <fullName evidence="11">Deamido-NAD(+) pyrophosphorylase</fullName>
    </alternativeName>
    <alternativeName>
        <fullName evidence="11">Nicotinate mononucleotide adenylyltransferase</fullName>
        <shortName evidence="11">NaMN adenylyltransferase</shortName>
    </alternativeName>
</protein>
<dbReference type="InterPro" id="IPR004821">
    <property type="entry name" value="Cyt_trans-like"/>
</dbReference>
<dbReference type="Pfam" id="PF01467">
    <property type="entry name" value="CTP_transf_like"/>
    <property type="match status" value="1"/>
</dbReference>
<dbReference type="HAMAP" id="MF_00244">
    <property type="entry name" value="NaMN_adenylyltr"/>
    <property type="match status" value="1"/>
</dbReference>
<evidence type="ECO:0000259" key="12">
    <source>
        <dbReference type="Pfam" id="PF01467"/>
    </source>
</evidence>
<evidence type="ECO:0000256" key="6">
    <source>
        <dbReference type="ARBA" id="ARBA00022695"/>
    </source>
</evidence>
<dbReference type="EC" id="2.7.7.18" evidence="11"/>
<evidence type="ECO:0000256" key="10">
    <source>
        <dbReference type="ARBA" id="ARBA00048721"/>
    </source>
</evidence>
<feature type="domain" description="Cytidyltransferase-like" evidence="12">
    <location>
        <begin position="6"/>
        <end position="186"/>
    </location>
</feature>
<keyword evidence="14" id="KW-1185">Reference proteome</keyword>
<evidence type="ECO:0000256" key="8">
    <source>
        <dbReference type="ARBA" id="ARBA00022840"/>
    </source>
</evidence>
<dbReference type="InterPro" id="IPR014729">
    <property type="entry name" value="Rossmann-like_a/b/a_fold"/>
</dbReference>
<dbReference type="SUPFAM" id="SSF52374">
    <property type="entry name" value="Nucleotidylyl transferase"/>
    <property type="match status" value="1"/>
</dbReference>
<evidence type="ECO:0000256" key="5">
    <source>
        <dbReference type="ARBA" id="ARBA00022679"/>
    </source>
</evidence>
<dbReference type="CDD" id="cd02165">
    <property type="entry name" value="NMNAT"/>
    <property type="match status" value="1"/>
</dbReference>
<dbReference type="GO" id="GO:0004515">
    <property type="term" value="F:nicotinate-nucleotide adenylyltransferase activity"/>
    <property type="evidence" value="ECO:0007669"/>
    <property type="project" value="UniProtKB-UniRule"/>
</dbReference>
<evidence type="ECO:0000256" key="9">
    <source>
        <dbReference type="ARBA" id="ARBA00023027"/>
    </source>
</evidence>